<accession>A0A4Y2B6H8</accession>
<dbReference type="Proteomes" id="UP000499080">
    <property type="component" value="Unassembled WGS sequence"/>
</dbReference>
<protein>
    <submittedName>
        <fullName evidence="1">Uncharacterized protein</fullName>
    </submittedName>
</protein>
<sequence>MSGTATEEHARLQKLPVGLYCRKIKCSLSPGRGGNEVRWSKYLQRNDFGLHVCSLVPTERPLPHGEDIFNLEMLSDCESTLCLITLLQVCRAGAESL</sequence>
<dbReference type="AlphaFoldDB" id="A0A4Y2B6H8"/>
<name>A0A4Y2B6H8_ARAVE</name>
<dbReference type="EMBL" id="BGPR01000051">
    <property type="protein sequence ID" value="GBL86925.1"/>
    <property type="molecule type" value="Genomic_DNA"/>
</dbReference>
<proteinExistence type="predicted"/>
<comment type="caution">
    <text evidence="1">The sequence shown here is derived from an EMBL/GenBank/DDBJ whole genome shotgun (WGS) entry which is preliminary data.</text>
</comment>
<keyword evidence="2" id="KW-1185">Reference proteome</keyword>
<evidence type="ECO:0000313" key="1">
    <source>
        <dbReference type="EMBL" id="GBL86925.1"/>
    </source>
</evidence>
<organism evidence="1 2">
    <name type="scientific">Araneus ventricosus</name>
    <name type="common">Orbweaver spider</name>
    <name type="synonym">Epeira ventricosa</name>
    <dbReference type="NCBI Taxonomy" id="182803"/>
    <lineage>
        <taxon>Eukaryota</taxon>
        <taxon>Metazoa</taxon>
        <taxon>Ecdysozoa</taxon>
        <taxon>Arthropoda</taxon>
        <taxon>Chelicerata</taxon>
        <taxon>Arachnida</taxon>
        <taxon>Araneae</taxon>
        <taxon>Araneomorphae</taxon>
        <taxon>Entelegynae</taxon>
        <taxon>Araneoidea</taxon>
        <taxon>Araneidae</taxon>
        <taxon>Araneus</taxon>
    </lineage>
</organism>
<evidence type="ECO:0000313" key="2">
    <source>
        <dbReference type="Proteomes" id="UP000499080"/>
    </source>
</evidence>
<reference evidence="1 2" key="1">
    <citation type="journal article" date="2019" name="Sci. Rep.">
        <title>Orb-weaving spider Araneus ventricosus genome elucidates the spidroin gene catalogue.</title>
        <authorList>
            <person name="Kono N."/>
            <person name="Nakamura H."/>
            <person name="Ohtoshi R."/>
            <person name="Moran D.A.P."/>
            <person name="Shinohara A."/>
            <person name="Yoshida Y."/>
            <person name="Fujiwara M."/>
            <person name="Mori M."/>
            <person name="Tomita M."/>
            <person name="Arakawa K."/>
        </authorList>
    </citation>
    <scope>NUCLEOTIDE SEQUENCE [LARGE SCALE GENOMIC DNA]</scope>
</reference>
<gene>
    <name evidence="1" type="ORF">AVEN_218669_1</name>
</gene>